<accession>A6WBJ3</accession>
<dbReference type="EMBL" id="CP000750">
    <property type="protein sequence ID" value="ABS04182.1"/>
    <property type="molecule type" value="Genomic_DNA"/>
</dbReference>
<gene>
    <name evidence="2" type="ordered locus">Krad_2710</name>
</gene>
<evidence type="ECO:0000313" key="3">
    <source>
        <dbReference type="Proteomes" id="UP000001116"/>
    </source>
</evidence>
<feature type="compositionally biased region" description="Low complexity" evidence="1">
    <location>
        <begin position="15"/>
        <end position="31"/>
    </location>
</feature>
<feature type="region of interest" description="Disordered" evidence="1">
    <location>
        <begin position="110"/>
        <end position="134"/>
    </location>
</feature>
<dbReference type="AlphaFoldDB" id="A6WBJ3"/>
<name>A6WBJ3_KINRD</name>
<reference evidence="3" key="1">
    <citation type="journal article" date="2008" name="PLoS ONE">
        <title>Survival in nuclear waste, extreme resistance, and potential applications gleaned from the genome sequence of Kineococcus radiotolerans SRS30216.</title>
        <authorList>
            <person name="Bagwell C.E."/>
            <person name="Bhat S."/>
            <person name="Hawkins G.M."/>
            <person name="Smith B.W."/>
            <person name="Biswas T."/>
            <person name="Hoover T.R."/>
            <person name="Saunders E."/>
            <person name="Han C.S."/>
            <person name="Tsodikov O.V."/>
            <person name="Shimkets L.J."/>
        </authorList>
    </citation>
    <scope>NUCLEOTIDE SEQUENCE [LARGE SCALE GENOMIC DNA]</scope>
    <source>
        <strain evidence="3">ATCC BAA-149 / DSM 14245 / SRS30216</strain>
    </source>
</reference>
<proteinExistence type="predicted"/>
<dbReference type="KEGG" id="kra:Krad_2710"/>
<evidence type="ECO:0000313" key="2">
    <source>
        <dbReference type="EMBL" id="ABS04182.1"/>
    </source>
</evidence>
<dbReference type="HOGENOM" id="CLU_1893414_0_0_11"/>
<sequence length="134" mass="14216">MSGDEDLVGGDGELGSDVGSRISRSARSSGRTLRLENPLPGPTMSREGPRSPRPALIARLQSRRGLPLAFPPDLVITANSVLAESVVGSSPLRKRSSGGVLRWWGATVGGRRARADRQRPSTPLNAPWTPLDAL</sequence>
<organism evidence="2 3">
    <name type="scientific">Kineococcus radiotolerans (strain ATCC BAA-149 / DSM 14245 / SRS30216)</name>
    <dbReference type="NCBI Taxonomy" id="266940"/>
    <lineage>
        <taxon>Bacteria</taxon>
        <taxon>Bacillati</taxon>
        <taxon>Actinomycetota</taxon>
        <taxon>Actinomycetes</taxon>
        <taxon>Kineosporiales</taxon>
        <taxon>Kineosporiaceae</taxon>
        <taxon>Kineococcus</taxon>
    </lineage>
</organism>
<feature type="region of interest" description="Disordered" evidence="1">
    <location>
        <begin position="1"/>
        <end position="54"/>
    </location>
</feature>
<keyword evidence="3" id="KW-1185">Reference proteome</keyword>
<dbReference type="Proteomes" id="UP000001116">
    <property type="component" value="Chromosome"/>
</dbReference>
<evidence type="ECO:0000256" key="1">
    <source>
        <dbReference type="SAM" id="MobiDB-lite"/>
    </source>
</evidence>
<protein>
    <submittedName>
        <fullName evidence="2">Uncharacterized protein</fullName>
    </submittedName>
</protein>